<sequence length="278" mass="29225">MSYGGYDTVRVHVADGIATVTIDNGEINLLDGPMFMELAQLAGVLAADDDVRVVVLCSANPDFFIAHFDVGLILGFPTDRGTSPTELNPFHAMCEAFRTMPKATIAVIEGRVGGGGSELALSCDMRFALAGRAVFNQPEVALGIIPGGSGTVRLARLVGRSRALEVVLGCDDVSAELAEAWGWVNRTLAADELWAHVHRIARRIASFPPHAVAAGKASVLRAEKDVVADLLAEGAAFQGALGGPGTRDAMERFMAQGGQTRDGEMRLGELAGELGQTP</sequence>
<gene>
    <name evidence="1" type="ORF">UFOPK3376_00921</name>
</gene>
<dbReference type="GO" id="GO:0003824">
    <property type="term" value="F:catalytic activity"/>
    <property type="evidence" value="ECO:0007669"/>
    <property type="project" value="InterPro"/>
</dbReference>
<evidence type="ECO:0000313" key="1">
    <source>
        <dbReference type="EMBL" id="CAB4872608.1"/>
    </source>
</evidence>
<dbReference type="CDD" id="cd06558">
    <property type="entry name" value="crotonase-like"/>
    <property type="match status" value="1"/>
</dbReference>
<dbReference type="SUPFAM" id="SSF52096">
    <property type="entry name" value="ClpP/crotonase"/>
    <property type="match status" value="1"/>
</dbReference>
<dbReference type="InterPro" id="IPR001753">
    <property type="entry name" value="Enoyl-CoA_hydra/iso"/>
</dbReference>
<reference evidence="1" key="1">
    <citation type="submission" date="2020-05" db="EMBL/GenBank/DDBJ databases">
        <authorList>
            <person name="Chiriac C."/>
            <person name="Salcher M."/>
            <person name="Ghai R."/>
            <person name="Kavagutti S V."/>
        </authorList>
    </citation>
    <scope>NUCLEOTIDE SEQUENCE</scope>
</reference>
<dbReference type="Gene3D" id="3.90.226.10">
    <property type="entry name" value="2-enoyl-CoA Hydratase, Chain A, domain 1"/>
    <property type="match status" value="1"/>
</dbReference>
<dbReference type="AlphaFoldDB" id="A0A6J7DSW0"/>
<organism evidence="1">
    <name type="scientific">freshwater metagenome</name>
    <dbReference type="NCBI Taxonomy" id="449393"/>
    <lineage>
        <taxon>unclassified sequences</taxon>
        <taxon>metagenomes</taxon>
        <taxon>ecological metagenomes</taxon>
    </lineage>
</organism>
<proteinExistence type="predicted"/>
<dbReference type="Pfam" id="PF00378">
    <property type="entry name" value="ECH_1"/>
    <property type="match status" value="1"/>
</dbReference>
<dbReference type="PROSITE" id="PS00166">
    <property type="entry name" value="ENOYL_COA_HYDRATASE"/>
    <property type="match status" value="1"/>
</dbReference>
<protein>
    <submittedName>
        <fullName evidence="1">Unannotated protein</fullName>
    </submittedName>
</protein>
<dbReference type="PANTHER" id="PTHR43459">
    <property type="entry name" value="ENOYL-COA HYDRATASE"/>
    <property type="match status" value="1"/>
</dbReference>
<accession>A0A6J7DSW0</accession>
<dbReference type="InterPro" id="IPR029045">
    <property type="entry name" value="ClpP/crotonase-like_dom_sf"/>
</dbReference>
<name>A0A6J7DSW0_9ZZZZ</name>
<dbReference type="InterPro" id="IPR018376">
    <property type="entry name" value="Enoyl-CoA_hyd/isom_CS"/>
</dbReference>
<dbReference type="EMBL" id="CAFBLP010000017">
    <property type="protein sequence ID" value="CAB4872608.1"/>
    <property type="molecule type" value="Genomic_DNA"/>
</dbReference>
<dbReference type="PANTHER" id="PTHR43459:SF1">
    <property type="entry name" value="EG:BACN32G11.4 PROTEIN"/>
    <property type="match status" value="1"/>
</dbReference>